<proteinExistence type="predicted"/>
<gene>
    <name evidence="1" type="ORF">BOLC4T26042H</name>
</gene>
<evidence type="ECO:0000313" key="1">
    <source>
        <dbReference type="EMBL" id="VDD11221.1"/>
    </source>
</evidence>
<dbReference type="EMBL" id="LR031873">
    <property type="protein sequence ID" value="VDD11221.1"/>
    <property type="molecule type" value="Genomic_DNA"/>
</dbReference>
<name>A0A3P6CME0_BRAOL</name>
<sequence>MRVSDLIDQDMKEWNVRLLENYVDLADIPYIRSQAISTTHRRDKFCWNYTKNRQYTVKSGYWVAQNLLKIDEEKEVLEPNVFPLPSIYANMDYLF</sequence>
<organism evidence="1">
    <name type="scientific">Brassica oleracea</name>
    <name type="common">Wild cabbage</name>
    <dbReference type="NCBI Taxonomy" id="3712"/>
    <lineage>
        <taxon>Eukaryota</taxon>
        <taxon>Viridiplantae</taxon>
        <taxon>Streptophyta</taxon>
        <taxon>Embryophyta</taxon>
        <taxon>Tracheophyta</taxon>
        <taxon>Spermatophyta</taxon>
        <taxon>Magnoliopsida</taxon>
        <taxon>eudicotyledons</taxon>
        <taxon>Gunneridae</taxon>
        <taxon>Pentapetalae</taxon>
        <taxon>rosids</taxon>
        <taxon>malvids</taxon>
        <taxon>Brassicales</taxon>
        <taxon>Brassicaceae</taxon>
        <taxon>Brassiceae</taxon>
        <taxon>Brassica</taxon>
    </lineage>
</organism>
<protein>
    <submittedName>
        <fullName evidence="1">Uncharacterized protein</fullName>
    </submittedName>
</protein>
<accession>A0A3P6CME0</accession>
<dbReference type="AlphaFoldDB" id="A0A3P6CME0"/>
<reference evidence="1" key="1">
    <citation type="submission" date="2018-11" db="EMBL/GenBank/DDBJ databases">
        <authorList>
            <consortium name="Genoscope - CEA"/>
            <person name="William W."/>
        </authorList>
    </citation>
    <scope>NUCLEOTIDE SEQUENCE</scope>
</reference>